<reference evidence="1" key="1">
    <citation type="submission" date="2023-05" db="EMBL/GenBank/DDBJ databases">
        <authorList>
            <person name="Stuckert A."/>
        </authorList>
    </citation>
    <scope>NUCLEOTIDE SEQUENCE</scope>
</reference>
<sequence length="60" mass="6664">MLSLVRYVGAVLRPDSTAKVPLSPREPAYHGCPYKPHVAECHELSELSVFHSSIKLCVFP</sequence>
<feature type="non-terminal residue" evidence="1">
    <location>
        <position position="60"/>
    </location>
</feature>
<comment type="caution">
    <text evidence="1">The sequence shown here is derived from an EMBL/GenBank/DDBJ whole genome shotgun (WGS) entry which is preliminary data.</text>
</comment>
<dbReference type="Proteomes" id="UP001162483">
    <property type="component" value="Unassembled WGS sequence"/>
</dbReference>
<evidence type="ECO:0000313" key="2">
    <source>
        <dbReference type="Proteomes" id="UP001162483"/>
    </source>
</evidence>
<evidence type="ECO:0000313" key="1">
    <source>
        <dbReference type="EMBL" id="CAI9618048.1"/>
    </source>
</evidence>
<accession>A0ABN9HEE7</accession>
<keyword evidence="2" id="KW-1185">Reference proteome</keyword>
<dbReference type="EMBL" id="CATNWA010020375">
    <property type="protein sequence ID" value="CAI9618048.1"/>
    <property type="molecule type" value="Genomic_DNA"/>
</dbReference>
<gene>
    <name evidence="1" type="ORF">SPARVUS_LOCUS15632242</name>
</gene>
<organism evidence="1 2">
    <name type="scientific">Staurois parvus</name>
    <dbReference type="NCBI Taxonomy" id="386267"/>
    <lineage>
        <taxon>Eukaryota</taxon>
        <taxon>Metazoa</taxon>
        <taxon>Chordata</taxon>
        <taxon>Craniata</taxon>
        <taxon>Vertebrata</taxon>
        <taxon>Euteleostomi</taxon>
        <taxon>Amphibia</taxon>
        <taxon>Batrachia</taxon>
        <taxon>Anura</taxon>
        <taxon>Neobatrachia</taxon>
        <taxon>Ranoidea</taxon>
        <taxon>Ranidae</taxon>
        <taxon>Staurois</taxon>
    </lineage>
</organism>
<name>A0ABN9HEE7_9NEOB</name>
<proteinExistence type="predicted"/>
<protein>
    <submittedName>
        <fullName evidence="1">Uncharacterized protein</fullName>
    </submittedName>
</protein>